<dbReference type="Proteomes" id="UP000050514">
    <property type="component" value="Unassembled WGS sequence"/>
</dbReference>
<dbReference type="InterPro" id="IPR053199">
    <property type="entry name" value="cDPG_synthetase-like"/>
</dbReference>
<protein>
    <submittedName>
        <fullName evidence="1">GTPase</fullName>
    </submittedName>
</protein>
<keyword evidence="2" id="KW-1185">Reference proteome</keyword>
<dbReference type="AlphaFoldDB" id="A0A0P6X695"/>
<reference evidence="1 2" key="1">
    <citation type="submission" date="2015-07" db="EMBL/GenBank/DDBJ databases">
        <title>Draft genome of Bellilinea caldifistulae DSM 17877.</title>
        <authorList>
            <person name="Hemp J."/>
            <person name="Ward L.M."/>
            <person name="Pace L.A."/>
            <person name="Fischer W.W."/>
        </authorList>
    </citation>
    <scope>NUCLEOTIDE SEQUENCE [LARGE SCALE GENOMIC DNA]</scope>
    <source>
        <strain evidence="1 2">GOMI-1</strain>
    </source>
</reference>
<evidence type="ECO:0000313" key="1">
    <source>
        <dbReference type="EMBL" id="KPL78564.1"/>
    </source>
</evidence>
<dbReference type="PANTHER" id="PTHR42869">
    <property type="entry name" value="SLL0572 PROTEIN"/>
    <property type="match status" value="1"/>
</dbReference>
<name>A0A0P6X695_9CHLR</name>
<gene>
    <name evidence="1" type="ORF">AC812_01040</name>
</gene>
<dbReference type="PANTHER" id="PTHR42869:SF1">
    <property type="entry name" value="SLL0572 PROTEIN"/>
    <property type="match status" value="1"/>
</dbReference>
<dbReference type="OrthoDB" id="9763469at2"/>
<organism evidence="1 2">
    <name type="scientific">Bellilinea caldifistulae</name>
    <dbReference type="NCBI Taxonomy" id="360411"/>
    <lineage>
        <taxon>Bacteria</taxon>
        <taxon>Bacillati</taxon>
        <taxon>Chloroflexota</taxon>
        <taxon>Anaerolineae</taxon>
        <taxon>Anaerolineales</taxon>
        <taxon>Anaerolineaceae</taxon>
        <taxon>Bellilinea</taxon>
    </lineage>
</organism>
<sequence>MAIRTIIMGAAGRDFHNFNVFFRDNSDYQVVAFTATQIPNIEGRRYPAELAGSLYPEGIPIYPESELTDLIRTLKADQVVFAYSDVSHEYVMHKASEVLAAGADFRLMGVKGTQLKSSKPVVSVCAVRTGSGKSQTTRRVSKILINLGFKVAAIRHPMPYGDLVKQAVQRFADYSDLDKHQCTIEEREEYEPHLDNGVIVYAGVDYERILRQAEQEVDIILWDGGNNDFPFYQDDLAIVVADPHRPGHEVRYHPGETNVRRADVFVINKVDTASPDAVIAVRESLSALNPQATIIEGASPLFVDRPEEIRGKRVLVIEDGPTLTHGEMAYGAGWVAARRFGAAEIVDPRPFAVGSIAATYQKYTTTGPILPAMGYGEEQMRDLEQTINQSDVDLVISATPIDLNRVIKIRKPMQRVRYELQEIGQPTLEDILKARFVK</sequence>
<dbReference type="STRING" id="360411.AC812_01040"/>
<comment type="caution">
    <text evidence="1">The sequence shown here is derived from an EMBL/GenBank/DDBJ whole genome shotgun (WGS) entry which is preliminary data.</text>
</comment>
<dbReference type="SUPFAM" id="SSF52540">
    <property type="entry name" value="P-loop containing nucleoside triphosphate hydrolases"/>
    <property type="match status" value="1"/>
</dbReference>
<dbReference type="EMBL" id="LGHJ01000004">
    <property type="protein sequence ID" value="KPL78564.1"/>
    <property type="molecule type" value="Genomic_DNA"/>
</dbReference>
<proteinExistence type="predicted"/>
<dbReference type="PATRIC" id="fig|360411.5.peg.1306"/>
<dbReference type="RefSeq" id="WP_061917982.1">
    <property type="nucleotide sequence ID" value="NZ_DF967971.1"/>
</dbReference>
<evidence type="ECO:0000313" key="2">
    <source>
        <dbReference type="Proteomes" id="UP000050514"/>
    </source>
</evidence>
<accession>A0A0P6X695</accession>
<dbReference type="InterPro" id="IPR027417">
    <property type="entry name" value="P-loop_NTPase"/>
</dbReference>
<dbReference type="Gene3D" id="3.40.50.300">
    <property type="entry name" value="P-loop containing nucleotide triphosphate hydrolases"/>
    <property type="match status" value="1"/>
</dbReference>